<sequence length="733" mass="82142">MTISIWRYSHLALALISGLFLVLASLTGIVLAFEPMQSAVKPYQPKNLAEVSLATTLKALEVEYDEVLTLEVDANGFLLANVVTFSGDSNQIYVHPVTGKQLGVPEVQHPIFKFATNLHRSLFLKSVGRFFVGVVSFLLCFIAITGLFLIVKRQGGWHKLFSKVQKDYLELRYHVVLGRWFLIPIIIIAASGAYLSAERFSLLPNARLTHDITVSTEDGDMGTKPYELDIFKQVFLNEVRSVSFPFSDFPEDHFEIALADKELLVHQYTGRIVSEQPYPFTFLANEFSLALHTGKGSIVWSLVLLLASMALLFFIYSGLVMWRRRVRNGKVARIQNHKDDCSHIILVGSETGTTYAFAECLEQALTHAGKTVFVSQLNDYTSYAKAEQLIVLTATYGDGEAPTNARHFAQLLKTNPPHHNIHYSIVGFGSLRYPNYCKFAAELDNMLQAHPKFEPVLPLYKVNNQSTEAFQDWSRKWAVATNTALVLPVFKQKKVSLTSVNLRVVSITDINLDDTFILRLRPSKTPKFCSGDLCGFTPKEDGMMRWYSLAKYQGDILLSIKKHQKGKCSPFLSSLKPGDMVQGNIKKNPHFHVPKKVSELVCIGNGTGIAPFLGMFDENQKNIPASLYWGGRNEESLALYAPYLSASQASGKLVHLRTGFSRVATTKTYVQHVLLQDAEPLAKKLESGAVFLICGSLTMQNEVLDVLEDISQRQLQQPLSEFEQRGQLKMDCY</sequence>
<evidence type="ECO:0000313" key="7">
    <source>
        <dbReference type="Proteomes" id="UP000050280"/>
    </source>
</evidence>
<evidence type="ECO:0000259" key="4">
    <source>
        <dbReference type="PROSITE" id="PS50902"/>
    </source>
</evidence>
<dbReference type="STRING" id="1300341.I595_1989"/>
<proteinExistence type="predicted"/>
<dbReference type="OrthoDB" id="9789468at2"/>
<dbReference type="InterPro" id="IPR001433">
    <property type="entry name" value="OxRdtase_FAD/NAD-bd"/>
</dbReference>
<dbReference type="GO" id="GO:0005829">
    <property type="term" value="C:cytosol"/>
    <property type="evidence" value="ECO:0007669"/>
    <property type="project" value="TreeGrafter"/>
</dbReference>
<dbReference type="EC" id="1.6.2.4" evidence="2"/>
<feature type="transmembrane region" description="Helical" evidence="3">
    <location>
        <begin position="130"/>
        <end position="151"/>
    </location>
</feature>
<dbReference type="PATRIC" id="fig|1300341.3.peg.2173"/>
<keyword evidence="3" id="KW-1133">Transmembrane helix</keyword>
<dbReference type="Gene3D" id="2.40.30.10">
    <property type="entry name" value="Translation factors"/>
    <property type="match status" value="1"/>
</dbReference>
<dbReference type="PANTHER" id="PTHR19384">
    <property type="entry name" value="NITRIC OXIDE SYNTHASE-RELATED"/>
    <property type="match status" value="1"/>
</dbReference>
<dbReference type="Gene3D" id="3.40.50.360">
    <property type="match status" value="1"/>
</dbReference>
<dbReference type="PROSITE" id="PS51384">
    <property type="entry name" value="FAD_FR"/>
    <property type="match status" value="1"/>
</dbReference>
<dbReference type="Proteomes" id="UP000050280">
    <property type="component" value="Unassembled WGS sequence"/>
</dbReference>
<dbReference type="EMBL" id="LDJX01000003">
    <property type="protein sequence ID" value="KPM32337.1"/>
    <property type="molecule type" value="Genomic_DNA"/>
</dbReference>
<dbReference type="SUPFAM" id="SSF52218">
    <property type="entry name" value="Flavoproteins"/>
    <property type="match status" value="1"/>
</dbReference>
<dbReference type="Pfam" id="PF00258">
    <property type="entry name" value="Flavodoxin_1"/>
    <property type="match status" value="1"/>
</dbReference>
<dbReference type="InterPro" id="IPR005625">
    <property type="entry name" value="PepSY-ass_TM"/>
</dbReference>
<dbReference type="InterPro" id="IPR029039">
    <property type="entry name" value="Flavoprotein-like_sf"/>
</dbReference>
<keyword evidence="3" id="KW-0812">Transmembrane</keyword>
<dbReference type="PANTHER" id="PTHR19384:SF17">
    <property type="entry name" value="NADPH--CYTOCHROME P450 REDUCTASE"/>
    <property type="match status" value="1"/>
</dbReference>
<dbReference type="InterPro" id="IPR008254">
    <property type="entry name" value="Flavodoxin/NO_synth"/>
</dbReference>
<dbReference type="InterPro" id="IPR017927">
    <property type="entry name" value="FAD-bd_FR_type"/>
</dbReference>
<dbReference type="PROSITE" id="PS50902">
    <property type="entry name" value="FLAVODOXIN_LIKE"/>
    <property type="match status" value="1"/>
</dbReference>
<feature type="transmembrane region" description="Helical" evidence="3">
    <location>
        <begin position="298"/>
        <end position="322"/>
    </location>
</feature>
<organism evidence="6 7">
    <name type="scientific">Croceitalea dokdonensis DOKDO 023</name>
    <dbReference type="NCBI Taxonomy" id="1300341"/>
    <lineage>
        <taxon>Bacteria</taxon>
        <taxon>Pseudomonadati</taxon>
        <taxon>Bacteroidota</taxon>
        <taxon>Flavobacteriia</taxon>
        <taxon>Flavobacteriales</taxon>
        <taxon>Flavobacteriaceae</taxon>
        <taxon>Croceitalea</taxon>
    </lineage>
</organism>
<dbReference type="Pfam" id="PF03929">
    <property type="entry name" value="PepSY_TM"/>
    <property type="match status" value="1"/>
</dbReference>
<feature type="domain" description="Flavodoxin-like" evidence="4">
    <location>
        <begin position="343"/>
        <end position="478"/>
    </location>
</feature>
<feature type="domain" description="FAD-binding FR-type" evidence="5">
    <location>
        <begin position="497"/>
        <end position="594"/>
    </location>
</feature>
<evidence type="ECO:0000256" key="3">
    <source>
        <dbReference type="SAM" id="Phobius"/>
    </source>
</evidence>
<dbReference type="GO" id="GO:0050660">
    <property type="term" value="F:flavin adenine dinucleotide binding"/>
    <property type="evidence" value="ECO:0007669"/>
    <property type="project" value="TreeGrafter"/>
</dbReference>
<reference evidence="6 7" key="1">
    <citation type="submission" date="2015-09" db="EMBL/GenBank/DDBJ databases">
        <title>Genome sequence of the marine flavobacterium Croceitalea dokdonensis DOKDO 023 that contains proton- and sodium-pumping rhodopsins.</title>
        <authorList>
            <person name="Kwon S.-K."/>
            <person name="Lee H.K."/>
            <person name="Kwak M.-J."/>
            <person name="Kim J.F."/>
        </authorList>
    </citation>
    <scope>NUCLEOTIDE SEQUENCE [LARGE SCALE GENOMIC DNA]</scope>
    <source>
        <strain evidence="6 7">DOKDO 023</strain>
    </source>
</reference>
<dbReference type="PRINTS" id="PR00371">
    <property type="entry name" value="FPNCR"/>
</dbReference>
<name>A0A0P7AUW7_9FLAO</name>
<accession>A0A0P7AUW7</accession>
<dbReference type="PRINTS" id="PR00369">
    <property type="entry name" value="FLAVODOXIN"/>
</dbReference>
<comment type="caution">
    <text evidence="6">The sequence shown here is derived from an EMBL/GenBank/DDBJ whole genome shotgun (WGS) entry which is preliminary data.</text>
</comment>
<evidence type="ECO:0000259" key="5">
    <source>
        <dbReference type="PROSITE" id="PS51384"/>
    </source>
</evidence>
<dbReference type="Pfam" id="PF00175">
    <property type="entry name" value="NAD_binding_1"/>
    <property type="match status" value="1"/>
</dbReference>
<keyword evidence="7" id="KW-1185">Reference proteome</keyword>
<dbReference type="AlphaFoldDB" id="A0A0P7AUW7"/>
<dbReference type="InterPro" id="IPR017938">
    <property type="entry name" value="Riboflavin_synthase-like_b-brl"/>
</dbReference>
<dbReference type="RefSeq" id="WP_083467549.1">
    <property type="nucleotide sequence ID" value="NZ_LDJX01000003.1"/>
</dbReference>
<dbReference type="Gene3D" id="3.40.50.80">
    <property type="entry name" value="Nucleotide-binding domain of ferredoxin-NADP reductase (FNR) module"/>
    <property type="match status" value="1"/>
</dbReference>
<dbReference type="InterPro" id="IPR001094">
    <property type="entry name" value="Flavdoxin-like"/>
</dbReference>
<dbReference type="InterPro" id="IPR039261">
    <property type="entry name" value="FNR_nucleotide-bd"/>
</dbReference>
<evidence type="ECO:0000313" key="6">
    <source>
        <dbReference type="EMBL" id="KPM32337.1"/>
    </source>
</evidence>
<feature type="transmembrane region" description="Helical" evidence="3">
    <location>
        <begin position="171"/>
        <end position="195"/>
    </location>
</feature>
<dbReference type="InterPro" id="IPR001709">
    <property type="entry name" value="Flavoprot_Pyr_Nucl_cyt_Rdtase"/>
</dbReference>
<keyword evidence="1" id="KW-0285">Flavoprotein</keyword>
<protein>
    <recommendedName>
        <fullName evidence="2">NADPH--hemoprotein reductase</fullName>
        <ecNumber evidence="2">1.6.2.4</ecNumber>
    </recommendedName>
</protein>
<dbReference type="GO" id="GO:0004783">
    <property type="term" value="F:sulfite reductase (NADPH) activity"/>
    <property type="evidence" value="ECO:0007669"/>
    <property type="project" value="TreeGrafter"/>
</dbReference>
<dbReference type="SUPFAM" id="SSF63380">
    <property type="entry name" value="Riboflavin synthase domain-like"/>
    <property type="match status" value="1"/>
</dbReference>
<dbReference type="GO" id="GO:0010181">
    <property type="term" value="F:FMN binding"/>
    <property type="evidence" value="ECO:0007669"/>
    <property type="project" value="InterPro"/>
</dbReference>
<dbReference type="SUPFAM" id="SSF52343">
    <property type="entry name" value="Ferredoxin reductase-like, C-terminal NADP-linked domain"/>
    <property type="match status" value="1"/>
</dbReference>
<keyword evidence="3" id="KW-0472">Membrane</keyword>
<gene>
    <name evidence="6" type="ORF">I595_1989</name>
</gene>
<evidence type="ECO:0000256" key="2">
    <source>
        <dbReference type="ARBA" id="ARBA00023797"/>
    </source>
</evidence>
<evidence type="ECO:0000256" key="1">
    <source>
        <dbReference type="ARBA" id="ARBA00022630"/>
    </source>
</evidence>